<dbReference type="InterPro" id="IPR015424">
    <property type="entry name" value="PyrdxlP-dep_Trfase"/>
</dbReference>
<proteinExistence type="inferred from homology"/>
<dbReference type="EMBL" id="FUXL01000006">
    <property type="protein sequence ID" value="SKA12421.1"/>
    <property type="molecule type" value="Genomic_DNA"/>
</dbReference>
<dbReference type="Gene3D" id="3.40.640.10">
    <property type="entry name" value="Type I PLP-dependent aspartate aminotransferase-like (Major domain)"/>
    <property type="match status" value="1"/>
</dbReference>
<evidence type="ECO:0000313" key="8">
    <source>
        <dbReference type="Proteomes" id="UP000190135"/>
    </source>
</evidence>
<dbReference type="PANTHER" id="PTHR48097:SF5">
    <property type="entry name" value="LOW SPECIFICITY L-THREONINE ALDOLASE"/>
    <property type="match status" value="1"/>
</dbReference>
<dbReference type="Pfam" id="PF01212">
    <property type="entry name" value="Beta_elim_lyase"/>
    <property type="match status" value="1"/>
</dbReference>
<keyword evidence="5" id="KW-0456">Lyase</keyword>
<evidence type="ECO:0000256" key="2">
    <source>
        <dbReference type="ARBA" id="ARBA00006966"/>
    </source>
</evidence>
<comment type="cofactor">
    <cofactor evidence="1 5">
        <name>pyridoxal 5'-phosphate</name>
        <dbReference type="ChEBI" id="CHEBI:597326"/>
    </cofactor>
</comment>
<protein>
    <recommendedName>
        <fullName evidence="5">L-threonine aldolase</fullName>
        <ecNumber evidence="5">4.1.2.48</ecNumber>
    </recommendedName>
</protein>
<reference evidence="7 8" key="1">
    <citation type="submission" date="2017-02" db="EMBL/GenBank/DDBJ databases">
        <authorList>
            <person name="Peterson S.W."/>
        </authorList>
    </citation>
    <scope>NUCLEOTIDE SEQUENCE [LARGE SCALE GENOMIC DNA]</scope>
    <source>
        <strain evidence="7 8">USBA 369</strain>
    </source>
</reference>
<gene>
    <name evidence="7" type="ORF">SAMN05428963_106125</name>
</gene>
<evidence type="ECO:0000313" key="7">
    <source>
        <dbReference type="EMBL" id="SKA12421.1"/>
    </source>
</evidence>
<dbReference type="OrthoDB" id="9774495at2"/>
<dbReference type="EC" id="4.1.2.48" evidence="5"/>
<dbReference type="InterPro" id="IPR026273">
    <property type="entry name" value="Low_specificity_L-TA_bact"/>
</dbReference>
<dbReference type="InterPro" id="IPR015422">
    <property type="entry name" value="PyrdxlP-dep_Trfase_small"/>
</dbReference>
<dbReference type="PANTHER" id="PTHR48097">
    <property type="entry name" value="L-THREONINE ALDOLASE-RELATED"/>
    <property type="match status" value="1"/>
</dbReference>
<keyword evidence="4 5" id="KW-0663">Pyridoxal phosphate</keyword>
<evidence type="ECO:0000256" key="4">
    <source>
        <dbReference type="ARBA" id="ARBA00022898"/>
    </source>
</evidence>
<organism evidence="7 8">
    <name type="scientific">Consotaella salsifontis</name>
    <dbReference type="NCBI Taxonomy" id="1365950"/>
    <lineage>
        <taxon>Bacteria</taxon>
        <taxon>Pseudomonadati</taxon>
        <taxon>Pseudomonadota</taxon>
        <taxon>Alphaproteobacteria</taxon>
        <taxon>Hyphomicrobiales</taxon>
        <taxon>Aurantimonadaceae</taxon>
        <taxon>Consotaella</taxon>
    </lineage>
</organism>
<evidence type="ECO:0000259" key="6">
    <source>
        <dbReference type="Pfam" id="PF01212"/>
    </source>
</evidence>
<dbReference type="AlphaFoldDB" id="A0A1T4R9X1"/>
<comment type="subunit">
    <text evidence="3">Homotetramer.</text>
</comment>
<comment type="catalytic activity">
    <reaction evidence="5">
        <text>L-threonine = acetaldehyde + glycine</text>
        <dbReference type="Rhea" id="RHEA:19625"/>
        <dbReference type="ChEBI" id="CHEBI:15343"/>
        <dbReference type="ChEBI" id="CHEBI:57305"/>
        <dbReference type="ChEBI" id="CHEBI:57926"/>
        <dbReference type="EC" id="4.1.2.48"/>
    </reaction>
</comment>
<dbReference type="STRING" id="1365950.SAMN05428963_106125"/>
<dbReference type="Gene3D" id="3.90.1150.10">
    <property type="entry name" value="Aspartate Aminotransferase, domain 1"/>
    <property type="match status" value="1"/>
</dbReference>
<name>A0A1T4R9X1_9HYPH</name>
<dbReference type="SUPFAM" id="SSF53383">
    <property type="entry name" value="PLP-dependent transferases"/>
    <property type="match status" value="1"/>
</dbReference>
<evidence type="ECO:0000256" key="3">
    <source>
        <dbReference type="ARBA" id="ARBA00011881"/>
    </source>
</evidence>
<dbReference type="InterPro" id="IPR001597">
    <property type="entry name" value="ArAA_b-elim_lyase/Thr_aldolase"/>
</dbReference>
<dbReference type="InterPro" id="IPR015421">
    <property type="entry name" value="PyrdxlP-dep_Trfase_major"/>
</dbReference>
<comment type="similarity">
    <text evidence="2 5">Belongs to the threonine aldolase family.</text>
</comment>
<keyword evidence="8" id="KW-1185">Reference proteome</keyword>
<dbReference type="GO" id="GO:0008732">
    <property type="term" value="F:L-allo-threonine aldolase activity"/>
    <property type="evidence" value="ECO:0007669"/>
    <property type="project" value="RHEA"/>
</dbReference>
<comment type="function">
    <text evidence="5">Catalyzes the cleavage of L-allo-threonine and L-threonine to glycine and acetaldehyde.</text>
</comment>
<accession>A0A1T4R9X1</accession>
<dbReference type="Proteomes" id="UP000190135">
    <property type="component" value="Unassembled WGS sequence"/>
</dbReference>
<dbReference type="RefSeq" id="WP_078708372.1">
    <property type="nucleotide sequence ID" value="NZ_FUXL01000006.1"/>
</dbReference>
<evidence type="ECO:0000256" key="5">
    <source>
        <dbReference type="PIRNR" id="PIRNR038940"/>
    </source>
</evidence>
<dbReference type="PIRSF" id="PIRSF038940">
    <property type="entry name" value="Low_specificity_LTA"/>
    <property type="match status" value="1"/>
</dbReference>
<dbReference type="GO" id="GO:0006567">
    <property type="term" value="P:L-threonine catabolic process"/>
    <property type="evidence" value="ECO:0007669"/>
    <property type="project" value="UniProtKB-UniRule"/>
</dbReference>
<evidence type="ECO:0000256" key="1">
    <source>
        <dbReference type="ARBA" id="ARBA00001933"/>
    </source>
</evidence>
<sequence>MIFASDNFSGAHPAVNESLARYSGGMATAYGGSDLDKAIERRFNEIFEREVFVFFVGTGTAANSLALAAMNRPGGVVLCHREAHIIEDECGAPEFFTHGARLAAVEGDSGRINAKSLERELERFKPDFIHAGQPMAISISQPTETGTIYSTDEIDAICALAHRRKLSVHMDGARFANALVATGLTPADMTWKRGVDVMSFGATKNGCWCAEAVVFFDPEKAKQFPYIRKRGAQLFSKTRFVAAQFDAYFADGLWLKLAGHANAMAERMRTAIEASPHARAAWKTTTNEIFAIIEDATADRLRAAGAVFYEWNPPHTGGSLLGDDEQLVRLVTSWSTAEADVDRFCELLR</sequence>
<comment type="catalytic activity">
    <reaction evidence="5">
        <text>L-allo-threonine = acetaldehyde + glycine</text>
        <dbReference type="Rhea" id="RHEA:26209"/>
        <dbReference type="ChEBI" id="CHEBI:15343"/>
        <dbReference type="ChEBI" id="CHEBI:57305"/>
        <dbReference type="ChEBI" id="CHEBI:58585"/>
        <dbReference type="EC" id="4.1.2.48"/>
    </reaction>
</comment>
<feature type="domain" description="Aromatic amino acid beta-eliminating lyase/threonine aldolase" evidence="6">
    <location>
        <begin position="3"/>
        <end position="292"/>
    </location>
</feature>